<dbReference type="InterPro" id="IPR005184">
    <property type="entry name" value="DUF306_Meta_HslJ"/>
</dbReference>
<dbReference type="PANTHER" id="PTHR35535:SF1">
    <property type="entry name" value="HEAT SHOCK PROTEIN HSLJ"/>
    <property type="match status" value="1"/>
</dbReference>
<evidence type="ECO:0000256" key="1">
    <source>
        <dbReference type="SAM" id="SignalP"/>
    </source>
</evidence>
<dbReference type="PROSITE" id="PS51257">
    <property type="entry name" value="PROKAR_LIPOPROTEIN"/>
    <property type="match status" value="1"/>
</dbReference>
<evidence type="ECO:0000259" key="2">
    <source>
        <dbReference type="Pfam" id="PF03724"/>
    </source>
</evidence>
<dbReference type="PATRIC" id="fig|1365253.3.peg.5200"/>
<evidence type="ECO:0000313" key="3">
    <source>
        <dbReference type="EMBL" id="KZN40002.1"/>
    </source>
</evidence>
<gene>
    <name evidence="3" type="ORF">N482_21190</name>
</gene>
<keyword evidence="1" id="KW-0732">Signal</keyword>
<organism evidence="3 4">
    <name type="scientific">Pseudoalteromonas luteoviolacea NCIMB 1942</name>
    <dbReference type="NCBI Taxonomy" id="1365253"/>
    <lineage>
        <taxon>Bacteria</taxon>
        <taxon>Pseudomonadati</taxon>
        <taxon>Pseudomonadota</taxon>
        <taxon>Gammaproteobacteria</taxon>
        <taxon>Alteromonadales</taxon>
        <taxon>Pseudoalteromonadaceae</taxon>
        <taxon>Pseudoalteromonas</taxon>
    </lineage>
</organism>
<evidence type="ECO:0000313" key="4">
    <source>
        <dbReference type="Proteomes" id="UP000076587"/>
    </source>
</evidence>
<protein>
    <recommendedName>
        <fullName evidence="2">DUF306 domain-containing protein</fullName>
    </recommendedName>
</protein>
<reference evidence="3 4" key="1">
    <citation type="submission" date="2013-07" db="EMBL/GenBank/DDBJ databases">
        <title>Comparative Genomic and Metabolomic Analysis of Twelve Strains of Pseudoalteromonas luteoviolacea.</title>
        <authorList>
            <person name="Vynne N.G."/>
            <person name="Mansson M."/>
            <person name="Gram L."/>
        </authorList>
    </citation>
    <scope>NUCLEOTIDE SEQUENCE [LARGE SCALE GENOMIC DNA]</scope>
    <source>
        <strain evidence="3 4">NCIMB 1942</strain>
    </source>
</reference>
<dbReference type="AlphaFoldDB" id="A0A161XYJ9"/>
<dbReference type="PANTHER" id="PTHR35535">
    <property type="entry name" value="HEAT SHOCK PROTEIN HSLJ"/>
    <property type="match status" value="1"/>
</dbReference>
<accession>A0A161XYJ9</accession>
<comment type="caution">
    <text evidence="3">The sequence shown here is derived from an EMBL/GenBank/DDBJ whole genome shotgun (WGS) entry which is preliminary data.</text>
</comment>
<dbReference type="RefSeq" id="WP_063379401.1">
    <property type="nucleotide sequence ID" value="NZ_AUXT01000225.1"/>
</dbReference>
<feature type="signal peptide" evidence="1">
    <location>
        <begin position="1"/>
        <end position="25"/>
    </location>
</feature>
<name>A0A161XYJ9_9GAMM</name>
<proteinExistence type="predicted"/>
<dbReference type="Pfam" id="PF03724">
    <property type="entry name" value="META"/>
    <property type="match status" value="1"/>
</dbReference>
<feature type="chain" id="PRO_5007830314" description="DUF306 domain-containing protein" evidence="1">
    <location>
        <begin position="26"/>
        <end position="135"/>
    </location>
</feature>
<dbReference type="OrthoDB" id="5348860at2"/>
<feature type="domain" description="DUF306" evidence="2">
    <location>
        <begin position="27"/>
        <end position="123"/>
    </location>
</feature>
<dbReference type="Gene3D" id="2.40.128.270">
    <property type="match status" value="1"/>
</dbReference>
<dbReference type="InterPro" id="IPR038670">
    <property type="entry name" value="HslJ-like_sf"/>
</dbReference>
<dbReference type="InterPro" id="IPR053147">
    <property type="entry name" value="Hsp_HslJ-like"/>
</dbReference>
<dbReference type="Proteomes" id="UP000076587">
    <property type="component" value="Unassembled WGS sequence"/>
</dbReference>
<dbReference type="EMBL" id="AUXT01000225">
    <property type="protein sequence ID" value="KZN40002.1"/>
    <property type="molecule type" value="Genomic_DNA"/>
</dbReference>
<sequence length="135" mass="15008">MKKTFLFCLMSLVLIGCKSTGTVNAHSLKYSSWQLKTPVEVAAQDAITIEFLDAFRVNGYAGCNRFFGQGEIRDGQLFVSNIGMTRKLCGPEANAKEQAFLNMLQIGAPIEQSADELVLRGDANWHFGPVERRFD</sequence>